<feature type="compositionally biased region" description="Low complexity" evidence="1">
    <location>
        <begin position="173"/>
        <end position="183"/>
    </location>
</feature>
<reference evidence="3 4" key="1">
    <citation type="submission" date="2017-06" db="EMBL/GenBank/DDBJ databases">
        <title>A platform for efficient transgenesis in Macrostomum lignano, a flatworm model organism for stem cell research.</title>
        <authorList>
            <person name="Berezikov E."/>
        </authorList>
    </citation>
    <scope>NUCLEOTIDE SEQUENCE [LARGE SCALE GENOMIC DNA]</scope>
    <source>
        <strain evidence="3">DV1</strain>
        <tissue evidence="3">Whole organism</tissue>
    </source>
</reference>
<dbReference type="Pfam" id="PF24923">
    <property type="entry name" value="ATP-grasp_IQCH"/>
    <property type="match status" value="1"/>
</dbReference>
<dbReference type="PANTHER" id="PTHR14465">
    <property type="entry name" value="IQ DOMAIN-CONTAINING PROTEIN H"/>
    <property type="match status" value="1"/>
</dbReference>
<protein>
    <recommendedName>
        <fullName evidence="2">IQCH-like ATP-grasp domain-containing protein</fullName>
    </recommendedName>
</protein>
<dbReference type="AlphaFoldDB" id="A0A267FAR4"/>
<feature type="compositionally biased region" description="Basic and acidic residues" evidence="1">
    <location>
        <begin position="161"/>
        <end position="170"/>
    </location>
</feature>
<accession>A0A267FAR4</accession>
<keyword evidence="4" id="KW-1185">Reference proteome</keyword>
<feature type="domain" description="IQCH-like ATP-grasp" evidence="2">
    <location>
        <begin position="546"/>
        <end position="799"/>
    </location>
</feature>
<dbReference type="Proteomes" id="UP000215902">
    <property type="component" value="Unassembled WGS sequence"/>
</dbReference>
<feature type="region of interest" description="Disordered" evidence="1">
    <location>
        <begin position="161"/>
        <end position="196"/>
    </location>
</feature>
<dbReference type="PROSITE" id="PS50096">
    <property type="entry name" value="IQ"/>
    <property type="match status" value="1"/>
</dbReference>
<feature type="region of interest" description="Disordered" evidence="1">
    <location>
        <begin position="71"/>
        <end position="118"/>
    </location>
</feature>
<comment type="caution">
    <text evidence="3">The sequence shown here is derived from an EMBL/GenBank/DDBJ whole genome shotgun (WGS) entry which is preliminary data.</text>
</comment>
<dbReference type="InterPro" id="IPR038752">
    <property type="entry name" value="IQCH"/>
</dbReference>
<sequence length="953" mass="102818">REENVEASGAAELKLVIAEAAQGLSPVMIADDSERALTSGLLSALGTEARQIPLRPTTAGLTRRARLAKPTAPLPLEEDGGSGGDGVLQLPLIDDARRQKRRKRPPAGGSSPDRLEALGPRRLGAIALRTTVEWVGDDRLAQLSLGGGKPAAPAGRLRLESAEGEGRAEQGESATRPATATASWRRRRSETSPKPMAADVADCVNTRYAVLNGRTRTEASDFEAFRRRYGRGSDWGRVAWAARGMEQFLTAYSVPIAFVNGEKLAALAEQLDLSGRRPTGAQLLDCLINRSDVARLVSQPGRRFSGPDGRFRACALIQARWRGFAQRRRYLELRRRRQAAVVIATAWLLQLRRRVARVRLSEARSQHLDGYRRRLRLLAKNWADWQRQRRVLVHIPSAGLSERTRSRLGDDGIDQLQAGQMARLCDIRDPNVDVVLVCPRPVSPEVAQYFSRLAGLQPAIRSGRAEDQADASRRFRLVVPEAVGQFRGLPLCLSTLLNYSPKALRQIREVVAGRRAFIVPGLACADDLAVADQLDLPILCPEPGALRLYSGSAGVGEILRAAGLPMPPGEAGLAASVECLADRLAALVTSNLDVGRWQVTLEDSVDEAEDADRSRRVFDPERLRCHQWALEERQRLGEAWSMSWSQESVKLKVLEELHQSDSAGLSGQCGREFLAEFAARGGCIRACADGRAARVSADLCVEPSGAVRLVSCADGGGSGGPRFVPQSALPPSRLSELCGRLGSACFERRLIGHVSVEFDVFQEGGSSAPAVLTAGLRFGYSDTAAMAQLLQFATNSSLDPVGHELTMRRRLSGGGGGGGSSGVRHRPRTAAAAVGSTGSGRQRRFAALSAGLRHSGLAAVDFGVFFQLCKARGVGFDVADLTGTVFCLAESARRDRLCVLTVSNGPHRARAEFARVLAAINEELGAAELSNFADYLPPEGERVERLKARGSEA</sequence>
<feature type="non-terminal residue" evidence="3">
    <location>
        <position position="1"/>
    </location>
</feature>
<evidence type="ECO:0000259" key="2">
    <source>
        <dbReference type="Pfam" id="PF24923"/>
    </source>
</evidence>
<organism evidence="3 4">
    <name type="scientific">Macrostomum lignano</name>
    <dbReference type="NCBI Taxonomy" id="282301"/>
    <lineage>
        <taxon>Eukaryota</taxon>
        <taxon>Metazoa</taxon>
        <taxon>Spiralia</taxon>
        <taxon>Lophotrochozoa</taxon>
        <taxon>Platyhelminthes</taxon>
        <taxon>Rhabditophora</taxon>
        <taxon>Macrostomorpha</taxon>
        <taxon>Macrostomida</taxon>
        <taxon>Macrostomidae</taxon>
        <taxon>Macrostomum</taxon>
    </lineage>
</organism>
<evidence type="ECO:0000313" key="3">
    <source>
        <dbReference type="EMBL" id="PAA70875.1"/>
    </source>
</evidence>
<feature type="region of interest" description="Disordered" evidence="1">
    <location>
        <begin position="809"/>
        <end position="837"/>
    </location>
</feature>
<dbReference type="STRING" id="282301.A0A267FAR4"/>
<proteinExistence type="predicted"/>
<dbReference type="OrthoDB" id="2117703at2759"/>
<dbReference type="InterPro" id="IPR056855">
    <property type="entry name" value="ATP-grasp_IQCH"/>
</dbReference>
<evidence type="ECO:0000256" key="1">
    <source>
        <dbReference type="SAM" id="MobiDB-lite"/>
    </source>
</evidence>
<name>A0A267FAR4_9PLAT</name>
<evidence type="ECO:0000313" key="4">
    <source>
        <dbReference type="Proteomes" id="UP000215902"/>
    </source>
</evidence>
<gene>
    <name evidence="3" type="ORF">BOX15_Mlig026358g1</name>
</gene>
<feature type="compositionally biased region" description="Gly residues" evidence="1">
    <location>
        <begin position="812"/>
        <end position="821"/>
    </location>
</feature>
<dbReference type="PANTHER" id="PTHR14465:SF0">
    <property type="entry name" value="IQ DOMAIN-CONTAINING PROTEIN H"/>
    <property type="match status" value="1"/>
</dbReference>
<dbReference type="EMBL" id="NIVC01001201">
    <property type="protein sequence ID" value="PAA70875.1"/>
    <property type="molecule type" value="Genomic_DNA"/>
</dbReference>